<dbReference type="InterPro" id="IPR029498">
    <property type="entry name" value="HeLo_dom"/>
</dbReference>
<comment type="caution">
    <text evidence="6">The sequence shown here is derived from an EMBL/GenBank/DDBJ whole genome shotgun (WGS) entry which is preliminary data.</text>
</comment>
<dbReference type="Pfam" id="PF14479">
    <property type="entry name" value="HeLo"/>
    <property type="match status" value="1"/>
</dbReference>
<dbReference type="PROSITE" id="PS50297">
    <property type="entry name" value="ANK_REP_REGION"/>
    <property type="match status" value="10"/>
</dbReference>
<dbReference type="InterPro" id="IPR038305">
    <property type="entry name" value="HeLo_sf"/>
</dbReference>
<protein>
    <submittedName>
        <fullName evidence="6">Related to ankyrin</fullName>
    </submittedName>
</protein>
<dbReference type="Pfam" id="PF12796">
    <property type="entry name" value="Ank_2"/>
    <property type="match status" value="7"/>
</dbReference>
<dbReference type="Proteomes" id="UP000184255">
    <property type="component" value="Unassembled WGS sequence"/>
</dbReference>
<feature type="repeat" description="ANK" evidence="3">
    <location>
        <begin position="1088"/>
        <end position="1110"/>
    </location>
</feature>
<dbReference type="SUPFAM" id="SSF52540">
    <property type="entry name" value="P-loop containing nucleoside triphosphate hydrolases"/>
    <property type="match status" value="1"/>
</dbReference>
<dbReference type="RefSeq" id="XP_041689844.1">
    <property type="nucleotide sequence ID" value="XM_041824354.1"/>
</dbReference>
<keyword evidence="1" id="KW-0677">Repeat</keyword>
<dbReference type="PANTHER" id="PTHR24173:SF74">
    <property type="entry name" value="ANKYRIN REPEAT DOMAIN-CONTAINING PROTEIN 16"/>
    <property type="match status" value="1"/>
</dbReference>
<sequence>MEVTGLAVGVVGLAGLFSVCLDSLSRFQTYRESNSETHILETRFRAARARFEQWGVSVGISNGRLQSDHHLGLDNEETTHLIESILQIIAKTICDESILQRTRTGPRFQSGQFGGLSQSRGKRLKWTLGGKESRLEQVDMFEKLVQQLYNLIQPEDKNQSYEGLESTAWVEDIRQMLSKIEEGMKFEMQRDVLSWLGKSAPNDKYEDSLAKRVNTTCEWILERPTFKSWLSPVDSTEPHVLWINGPAGFGKTVLCAHIVHYLSEALDTPRQVAINSNDAFECIRRAWENDSSEQASRKTLIDLFKQIIAAVPGCVFIADGLDECSQLSNGDASVARFLRDIMGAIASIDVSLLLVSRDEPEIREALEEHKETLSEYRIGTNDVQADTAAFSQSVVDRKLWGKSEDLRLAISKSMTNKCQGQFLWIRMQEQSLRNTMSWKRLHEVVDNTPSGIDSLYDQSWSRIMRMLDHDRDRTFALLRWTAFRIEPLPIYAVVEAVLIDQFGELDPNDYPENIDDEYVAGEILGLCGPFAEIHDDEGGPLPAYATLHVPHFSVRQYLIKHLPAPMWMQPKDLISKEGEIIHHTAIARACILYLSLPQVWDDNDDPDLCLKAFLPYAAYFWARHARLGFMDPSLRDLSKAFLKINNICFKSFTNYLAYEGGSRSAPDPAFHPQLRPFDHVCYEGWINMADCLIGDVDVNDIGFLGRSAIFLARSSGSAELVKLLIRHGANLSITDVSGFTCLHVAAYHGFEDIVRILVQSKINVSPQIKNCFTPLHLAARGGSIKCYQYLLEQGADASIRDPEGGNILHHACATAGHADLLKFILHNGPDALATDHLCNIGSPLLITAETGDIEMVKVLFEFGAVSSLFIPSCDGELPLQVAAASGHIELVELFLEHGAESTLSMPNADGSTALHLACSKTGRDKIINLLLRPGIEESILIENEKGDTPLHVASALGYASYVKLILKYSDPEHQRLLEMQNKKLETPLYLASSLGNVAVVRELLNFGAQIILSVSNEMRKTPLLIAAERGYVDVVKALLAHGAESTIQIFGLDNSSPLWAASDGGFSDIVKELLSCGAGRTITASNSEGETPLHVAASQDYVEVMKLLLEVPGVPVSQTTLYGFSPLFIASRNGYLSLVELLLSADSVDKDSENWLGLSPLFSAVANGHLEVTTLLLSKGCHLQHRVSIGGDLLWWVQRSNEPNLIQLLETQETLRGTPNGSCSPPSGPFTIV</sequence>
<reference evidence="7" key="1">
    <citation type="journal article" date="2016" name="Genome Biol. Evol.">
        <title>Comparative 'omics' of the Fusarium fujikuroi species complex highlights differences in genetic potential and metabolite synthesis.</title>
        <authorList>
            <person name="Niehaus E.-M."/>
            <person name="Muensterkoetter M."/>
            <person name="Proctor R.H."/>
            <person name="Brown D.W."/>
            <person name="Sharon A."/>
            <person name="Idan Y."/>
            <person name="Oren-Young L."/>
            <person name="Sieber C.M."/>
            <person name="Novak O."/>
            <person name="Pencik A."/>
            <person name="Tarkowska D."/>
            <person name="Hromadova K."/>
            <person name="Freeman S."/>
            <person name="Maymon M."/>
            <person name="Elazar M."/>
            <person name="Youssef S.A."/>
            <person name="El-Shabrawy E.S.M."/>
            <person name="Shalaby A.B.A."/>
            <person name="Houterman P."/>
            <person name="Brock N.L."/>
            <person name="Burkhardt I."/>
            <person name="Tsavkelova E.A."/>
            <person name="Dickschat J.S."/>
            <person name="Galuszka P."/>
            <person name="Gueldener U."/>
            <person name="Tudzynski B."/>
        </authorList>
    </citation>
    <scope>NUCLEOTIDE SEQUENCE [LARGE SCALE GENOMIC DNA]</scope>
    <source>
        <strain evidence="7">MRC7560</strain>
    </source>
</reference>
<feature type="repeat" description="ANK" evidence="3">
    <location>
        <begin position="770"/>
        <end position="802"/>
    </location>
</feature>
<feature type="repeat" description="ANK" evidence="3">
    <location>
        <begin position="1018"/>
        <end position="1044"/>
    </location>
</feature>
<keyword evidence="7" id="KW-1185">Reference proteome</keyword>
<dbReference type="InterPro" id="IPR027417">
    <property type="entry name" value="P-loop_NTPase"/>
</dbReference>
<dbReference type="SUPFAM" id="SSF48403">
    <property type="entry name" value="Ankyrin repeat"/>
    <property type="match status" value="2"/>
</dbReference>
<evidence type="ECO:0000256" key="3">
    <source>
        <dbReference type="PROSITE-ProRule" id="PRU00023"/>
    </source>
</evidence>
<evidence type="ECO:0000313" key="7">
    <source>
        <dbReference type="Proteomes" id="UP000184255"/>
    </source>
</evidence>
<proteinExistence type="predicted"/>
<keyword evidence="2 3" id="KW-0040">ANK repeat</keyword>
<dbReference type="InterPro" id="IPR002110">
    <property type="entry name" value="Ankyrin_rpt"/>
</dbReference>
<evidence type="ECO:0000259" key="4">
    <source>
        <dbReference type="Pfam" id="PF14479"/>
    </source>
</evidence>
<dbReference type="GeneID" id="65083023"/>
<evidence type="ECO:0000259" key="5">
    <source>
        <dbReference type="Pfam" id="PF24883"/>
    </source>
</evidence>
<feature type="repeat" description="ANK" evidence="3">
    <location>
        <begin position="704"/>
        <end position="736"/>
    </location>
</feature>
<feature type="repeat" description="ANK" evidence="3">
    <location>
        <begin position="737"/>
        <end position="769"/>
    </location>
</feature>
<dbReference type="AlphaFoldDB" id="A0A1L7UGP2"/>
<evidence type="ECO:0000256" key="2">
    <source>
        <dbReference type="ARBA" id="ARBA00023043"/>
    </source>
</evidence>
<gene>
    <name evidence="6" type="ORF">FMAN_03752</name>
</gene>
<dbReference type="PANTHER" id="PTHR24173">
    <property type="entry name" value="ANKYRIN REPEAT CONTAINING"/>
    <property type="match status" value="1"/>
</dbReference>
<feature type="domain" description="Nephrocystin 3-like N-terminal" evidence="5">
    <location>
        <begin position="216"/>
        <end position="265"/>
    </location>
</feature>
<organism evidence="6 7">
    <name type="scientific">Fusarium mangiferae</name>
    <name type="common">Mango malformation disease fungus</name>
    <dbReference type="NCBI Taxonomy" id="192010"/>
    <lineage>
        <taxon>Eukaryota</taxon>
        <taxon>Fungi</taxon>
        <taxon>Dikarya</taxon>
        <taxon>Ascomycota</taxon>
        <taxon>Pezizomycotina</taxon>
        <taxon>Sordariomycetes</taxon>
        <taxon>Hypocreomycetidae</taxon>
        <taxon>Hypocreales</taxon>
        <taxon>Nectriaceae</taxon>
        <taxon>Fusarium</taxon>
        <taxon>Fusarium fujikuroi species complex</taxon>
    </lineage>
</organism>
<feature type="repeat" description="ANK" evidence="3">
    <location>
        <begin position="983"/>
        <end position="1010"/>
    </location>
</feature>
<feature type="repeat" description="ANK" evidence="3">
    <location>
        <begin position="1156"/>
        <end position="1188"/>
    </location>
</feature>
<dbReference type="SMART" id="SM00248">
    <property type="entry name" value="ANK"/>
    <property type="match status" value="14"/>
</dbReference>
<name>A0A1L7UGP2_FUSMA</name>
<feature type="repeat" description="ANK" evidence="3">
    <location>
        <begin position="945"/>
        <end position="967"/>
    </location>
</feature>
<dbReference type="EMBL" id="FCQH01000017">
    <property type="protein sequence ID" value="CVL06326.1"/>
    <property type="molecule type" value="Genomic_DNA"/>
</dbReference>
<evidence type="ECO:0000313" key="6">
    <source>
        <dbReference type="EMBL" id="CVL06326.1"/>
    </source>
</evidence>
<accession>A0A1L7UGP2</accession>
<evidence type="ECO:0000256" key="1">
    <source>
        <dbReference type="ARBA" id="ARBA00022737"/>
    </source>
</evidence>
<dbReference type="VEuPathDB" id="FungiDB:FMAN_03752"/>
<dbReference type="PROSITE" id="PS50088">
    <property type="entry name" value="ANK_REPEAT"/>
    <property type="match status" value="10"/>
</dbReference>
<dbReference type="InterPro" id="IPR056884">
    <property type="entry name" value="NPHP3-like_N"/>
</dbReference>
<dbReference type="Pfam" id="PF24883">
    <property type="entry name" value="NPHP3_N"/>
    <property type="match status" value="1"/>
</dbReference>
<dbReference type="InterPro" id="IPR036770">
    <property type="entry name" value="Ankyrin_rpt-contain_sf"/>
</dbReference>
<dbReference type="Gene3D" id="1.20.120.1020">
    <property type="entry name" value="Prion-inhibition and propagation, HeLo domain"/>
    <property type="match status" value="1"/>
</dbReference>
<feature type="repeat" description="ANK" evidence="3">
    <location>
        <begin position="874"/>
        <end position="900"/>
    </location>
</feature>
<feature type="domain" description="Prion-inhibition and propagation HeLo" evidence="4">
    <location>
        <begin position="5"/>
        <end position="101"/>
    </location>
</feature>
<feature type="repeat" description="ANK" evidence="3">
    <location>
        <begin position="909"/>
        <end position="936"/>
    </location>
</feature>
<dbReference type="Gene3D" id="3.40.50.300">
    <property type="entry name" value="P-loop containing nucleotide triphosphate hydrolases"/>
    <property type="match status" value="1"/>
</dbReference>
<dbReference type="Gene3D" id="1.25.40.20">
    <property type="entry name" value="Ankyrin repeat-containing domain"/>
    <property type="match status" value="4"/>
</dbReference>